<dbReference type="RefSeq" id="WP_078789353.1">
    <property type="nucleotide sequence ID" value="NZ_FUWR01000004.1"/>
</dbReference>
<sequence length="173" mass="18771">MKRILLLIVGLFVLSGCSTLHQGSREAAPLAETWAVIPFVNNTETPFAAERAEAITTALLYARGVQRVITMPLDPAADNEALPDRGLKRREAGLEWAKKQNVRYAVAGTVTEWRYKVGLDGEPVAGMTLQLIDLNDGKVLWSGSAGKSGWSREAVSAVAQQVLEQLISTIALR</sequence>
<dbReference type="AlphaFoldDB" id="A0A1T4LZJ6"/>
<proteinExistence type="predicted"/>
<evidence type="ECO:0000256" key="1">
    <source>
        <dbReference type="ARBA" id="ARBA00017922"/>
    </source>
</evidence>
<evidence type="ECO:0000313" key="4">
    <source>
        <dbReference type="EMBL" id="SJZ60153.1"/>
    </source>
</evidence>
<protein>
    <recommendedName>
        <fullName evidence="1">Type IV secretion system putative lipoprotein virB7</fullName>
    </recommendedName>
</protein>
<dbReference type="Gene3D" id="3.40.50.10610">
    <property type="entry name" value="ABC-type transport auxiliary lipoprotein component"/>
    <property type="match status" value="1"/>
</dbReference>
<evidence type="ECO:0000256" key="2">
    <source>
        <dbReference type="ARBA" id="ARBA00022729"/>
    </source>
</evidence>
<dbReference type="Pfam" id="PF08139">
    <property type="entry name" value="LPAM_1"/>
    <property type="match status" value="1"/>
</dbReference>
<dbReference type="PROSITE" id="PS51257">
    <property type="entry name" value="PROKAR_LIPOPROTEIN"/>
    <property type="match status" value="1"/>
</dbReference>
<feature type="signal peptide" evidence="3">
    <location>
        <begin position="1"/>
        <end position="22"/>
    </location>
</feature>
<dbReference type="Proteomes" id="UP000190102">
    <property type="component" value="Unassembled WGS sequence"/>
</dbReference>
<dbReference type="STRING" id="115783.SAMN02745119_01083"/>
<reference evidence="5" key="1">
    <citation type="submission" date="2017-02" db="EMBL/GenBank/DDBJ databases">
        <authorList>
            <person name="Varghese N."/>
            <person name="Submissions S."/>
        </authorList>
    </citation>
    <scope>NUCLEOTIDE SEQUENCE [LARGE SCALE GENOMIC DNA]</scope>
    <source>
        <strain evidence="5">ATCC BAA-34</strain>
    </source>
</reference>
<name>A0A1T4LZJ6_9BACT</name>
<keyword evidence="2 3" id="KW-0732">Signal</keyword>
<dbReference type="EMBL" id="FUWR01000004">
    <property type="protein sequence ID" value="SJZ60153.1"/>
    <property type="molecule type" value="Genomic_DNA"/>
</dbReference>
<organism evidence="4 5">
    <name type="scientific">Trichlorobacter thiogenes</name>
    <dbReference type="NCBI Taxonomy" id="115783"/>
    <lineage>
        <taxon>Bacteria</taxon>
        <taxon>Pseudomonadati</taxon>
        <taxon>Thermodesulfobacteriota</taxon>
        <taxon>Desulfuromonadia</taxon>
        <taxon>Geobacterales</taxon>
        <taxon>Geobacteraceae</taxon>
        <taxon>Trichlorobacter</taxon>
    </lineage>
</organism>
<gene>
    <name evidence="4" type="ORF">SAMN02745119_01083</name>
</gene>
<evidence type="ECO:0000313" key="5">
    <source>
        <dbReference type="Proteomes" id="UP000190102"/>
    </source>
</evidence>
<dbReference type="OrthoDB" id="9791579at2"/>
<evidence type="ECO:0000256" key="3">
    <source>
        <dbReference type="SAM" id="SignalP"/>
    </source>
</evidence>
<feature type="chain" id="PRO_5012165196" description="Type IV secretion system putative lipoprotein virB7" evidence="3">
    <location>
        <begin position="23"/>
        <end position="173"/>
    </location>
</feature>
<dbReference type="InterPro" id="IPR012640">
    <property type="entry name" value="Membr_lipoprot_lipid_attach_CS"/>
</dbReference>
<keyword evidence="5" id="KW-1185">Reference proteome</keyword>
<accession>A0A1T4LZJ6</accession>